<feature type="signal peptide" evidence="2">
    <location>
        <begin position="1"/>
        <end position="21"/>
    </location>
</feature>
<evidence type="ECO:0000313" key="4">
    <source>
        <dbReference type="Proteomes" id="UP000000493"/>
    </source>
</evidence>
<evidence type="ECO:0000256" key="1">
    <source>
        <dbReference type="ARBA" id="ARBA00009820"/>
    </source>
</evidence>
<evidence type="ECO:0000256" key="2">
    <source>
        <dbReference type="SAM" id="SignalP"/>
    </source>
</evidence>
<dbReference type="PANTHER" id="PTHR36842:SF1">
    <property type="entry name" value="PROTEIN TOLB"/>
    <property type="match status" value="1"/>
</dbReference>
<reference evidence="4" key="1">
    <citation type="submission" date="2011-06" db="EMBL/GenBank/DDBJ databases">
        <title>The complete genome of chromosome of Runella slithyformis DSM 19594.</title>
        <authorList>
            <consortium name="US DOE Joint Genome Institute (JGI-PGF)"/>
            <person name="Lucas S."/>
            <person name="Han J."/>
            <person name="Lapidus A."/>
            <person name="Bruce D."/>
            <person name="Goodwin L."/>
            <person name="Pitluck S."/>
            <person name="Peters L."/>
            <person name="Kyrpides N."/>
            <person name="Mavromatis K."/>
            <person name="Ivanova N."/>
            <person name="Ovchinnikova G."/>
            <person name="Zhang X."/>
            <person name="Misra M."/>
            <person name="Detter J.C."/>
            <person name="Tapia R."/>
            <person name="Han C."/>
            <person name="Land M."/>
            <person name="Hauser L."/>
            <person name="Markowitz V."/>
            <person name="Cheng J.-F."/>
            <person name="Hugenholtz P."/>
            <person name="Woyke T."/>
            <person name="Wu D."/>
            <person name="Tindall B."/>
            <person name="Faehrich R."/>
            <person name="Brambilla E."/>
            <person name="Klenk H.-P."/>
            <person name="Eisen J.A."/>
        </authorList>
    </citation>
    <scope>NUCLEOTIDE SEQUENCE [LARGE SCALE GENOMIC DNA]</scope>
    <source>
        <strain evidence="4">ATCC 29530 / DSM 19594 / LMG 11500 / NCIMB 11436 / LSU 4</strain>
    </source>
</reference>
<dbReference type="KEGG" id="rsi:Runsl_5201"/>
<dbReference type="Proteomes" id="UP000000493">
    <property type="component" value="Chromosome"/>
</dbReference>
<dbReference type="Pfam" id="PF07676">
    <property type="entry name" value="PD40"/>
    <property type="match status" value="3"/>
</dbReference>
<dbReference type="Gene3D" id="2.120.10.30">
    <property type="entry name" value="TolB, C-terminal domain"/>
    <property type="match status" value="2"/>
</dbReference>
<comment type="similarity">
    <text evidence="1">Belongs to the TolB family.</text>
</comment>
<evidence type="ECO:0008006" key="5">
    <source>
        <dbReference type="Google" id="ProtNLM"/>
    </source>
</evidence>
<dbReference type="PANTHER" id="PTHR36842">
    <property type="entry name" value="PROTEIN TOLB HOMOLOG"/>
    <property type="match status" value="1"/>
</dbReference>
<dbReference type="InterPro" id="IPR011042">
    <property type="entry name" value="6-blade_b-propeller_TolB-like"/>
</dbReference>
<keyword evidence="4" id="KW-1185">Reference proteome</keyword>
<accession>A0A7U3ZQG8</accession>
<gene>
    <name evidence="3" type="ordered locus">Runsl_5201</name>
</gene>
<dbReference type="SUPFAM" id="SSF82171">
    <property type="entry name" value="DPP6 N-terminal domain-like"/>
    <property type="match status" value="1"/>
</dbReference>
<evidence type="ECO:0000313" key="3">
    <source>
        <dbReference type="EMBL" id="AEI51501.1"/>
    </source>
</evidence>
<sequence>MKKFFLLVLVTATLGACAPKAFQMTSEGENFDALTQISDSEKPCLYPFGGDLGENLVYVSREDDGSYNLYMKEKVLTKAVIQKTSGKNINLAPNYCNANNRIVFQYFDKTNFDIYYIDAGKGKAITQVTNTDDDEYNPSWSPDGNIIVFEKGATPKTYAVASQKSSKVYDGVAVKKNQIWLKDLKSKELKMIGEGSFPKISPDGKNITFVKYDLDKSKSKETGTLWIMSLEGDSPRQITDVNLGYATNPNWSPDGKNLIFQLTKKNKTDADIYVIDVNGENLRQYTVNKSNDFAPYWSVDDYIYFSSDRGAKASKYQIWRFKMKK</sequence>
<keyword evidence="2" id="KW-0732">Signal</keyword>
<feature type="chain" id="PRO_5030655505" description="DUF5050 domain-containing protein" evidence="2">
    <location>
        <begin position="22"/>
        <end position="325"/>
    </location>
</feature>
<protein>
    <recommendedName>
        <fullName evidence="5">DUF5050 domain-containing protein</fullName>
    </recommendedName>
</protein>
<organism evidence="3 4">
    <name type="scientific">Runella slithyformis (strain ATCC 29530 / DSM 19594 / LMG 11500 / NCIMB 11436 / LSU 4)</name>
    <dbReference type="NCBI Taxonomy" id="761193"/>
    <lineage>
        <taxon>Bacteria</taxon>
        <taxon>Pseudomonadati</taxon>
        <taxon>Bacteroidota</taxon>
        <taxon>Cytophagia</taxon>
        <taxon>Cytophagales</taxon>
        <taxon>Spirosomataceae</taxon>
        <taxon>Runella</taxon>
    </lineage>
</organism>
<dbReference type="EMBL" id="CP002859">
    <property type="protein sequence ID" value="AEI51501.1"/>
    <property type="molecule type" value="Genomic_DNA"/>
</dbReference>
<name>A0A7U3ZQG8_RUNSL</name>
<dbReference type="InterPro" id="IPR011659">
    <property type="entry name" value="WD40"/>
</dbReference>
<proteinExistence type="inferred from homology"/>
<reference evidence="3 4" key="2">
    <citation type="journal article" date="2012" name="Stand. Genomic Sci.">
        <title>Complete genome sequence of the aquatic bacterium Runella slithyformis type strain (LSU 4(T)).</title>
        <authorList>
            <person name="Copeland A."/>
            <person name="Zhang X."/>
            <person name="Misra M."/>
            <person name="Lapidus A."/>
            <person name="Nolan M."/>
            <person name="Lucas S."/>
            <person name="Deshpande S."/>
            <person name="Cheng J.F."/>
            <person name="Tapia R."/>
            <person name="Goodwin L.A."/>
            <person name="Pitluck S."/>
            <person name="Liolios K."/>
            <person name="Pagani I."/>
            <person name="Ivanova N."/>
            <person name="Mikhailova N."/>
            <person name="Pati A."/>
            <person name="Chen A."/>
            <person name="Palaniappan K."/>
            <person name="Land M."/>
            <person name="Hauser L."/>
            <person name="Pan C."/>
            <person name="Jeffries C.D."/>
            <person name="Detter J.C."/>
            <person name="Brambilla E.M."/>
            <person name="Rohde M."/>
            <person name="Djao O.D."/>
            <person name="Goker M."/>
            <person name="Sikorski J."/>
            <person name="Tindall B.J."/>
            <person name="Woyke T."/>
            <person name="Bristow J."/>
            <person name="Eisen J.A."/>
            <person name="Markowitz V."/>
            <person name="Hugenholtz P."/>
            <person name="Kyrpides N.C."/>
            <person name="Klenk H.P."/>
            <person name="Mavromatis K."/>
        </authorList>
    </citation>
    <scope>NUCLEOTIDE SEQUENCE [LARGE SCALE GENOMIC DNA]</scope>
    <source>
        <strain evidence="4">ATCC 29530 / DSM 19594 / LMG 11500 / NCIMB 11436 / LSU 4</strain>
    </source>
</reference>
<dbReference type="PROSITE" id="PS51257">
    <property type="entry name" value="PROKAR_LIPOPROTEIN"/>
    <property type="match status" value="1"/>
</dbReference>
<dbReference type="AlphaFoldDB" id="A0A7U3ZQG8"/>
<dbReference type="RefSeq" id="WP_013930774.1">
    <property type="nucleotide sequence ID" value="NC_015703.1"/>
</dbReference>